<feature type="domain" description="PiggyBac transposable element-derived protein" evidence="1">
    <location>
        <begin position="51"/>
        <end position="242"/>
    </location>
</feature>
<sequence>MEKTGYEAAIHVDVDSYLDEPYVPVRDGNDYPGLKQGYYGPSTAVKRVGDTPLSLFLFFMPIALWSDIASESNLYHLTMISKRAEAQYAKHKRKNPTSSKTRGNFKAALQQLPPIHAVELLRMVGLLLARAIAPNEEKLSHHWQTFDQGGISRGSFGQYMTRDRFFHIMRNLHFSDNNDDRQFTDRIWKIRTIVDTLQKTFKKGFVPPPRLSFDEGMLPSFSKYNKTRIYLKGKPHKWGTKMF</sequence>
<dbReference type="Proteomes" id="UP001165121">
    <property type="component" value="Unassembled WGS sequence"/>
</dbReference>
<dbReference type="PANTHER" id="PTHR46599">
    <property type="entry name" value="PIGGYBAC TRANSPOSABLE ELEMENT-DERIVED PROTEIN 4"/>
    <property type="match status" value="1"/>
</dbReference>
<dbReference type="EMBL" id="BSXT01000026">
    <property type="protein sequence ID" value="GMF15151.1"/>
    <property type="molecule type" value="Genomic_DNA"/>
</dbReference>
<evidence type="ECO:0000313" key="2">
    <source>
        <dbReference type="EMBL" id="GMF15151.1"/>
    </source>
</evidence>
<gene>
    <name evidence="2" type="ORF">Pfra01_000031700</name>
</gene>
<dbReference type="PANTHER" id="PTHR46599:SF3">
    <property type="entry name" value="PIGGYBAC TRANSPOSABLE ELEMENT-DERIVED PROTEIN 4"/>
    <property type="match status" value="1"/>
</dbReference>
<dbReference type="InterPro" id="IPR029526">
    <property type="entry name" value="PGBD"/>
</dbReference>
<dbReference type="AlphaFoldDB" id="A0A9W6WT36"/>
<name>A0A9W6WT36_9STRA</name>
<dbReference type="Pfam" id="PF13843">
    <property type="entry name" value="DDE_Tnp_1_7"/>
    <property type="match status" value="1"/>
</dbReference>
<proteinExistence type="predicted"/>
<accession>A0A9W6WT36</accession>
<evidence type="ECO:0000313" key="3">
    <source>
        <dbReference type="Proteomes" id="UP001165121"/>
    </source>
</evidence>
<organism evidence="2 3">
    <name type="scientific">Phytophthora fragariaefolia</name>
    <dbReference type="NCBI Taxonomy" id="1490495"/>
    <lineage>
        <taxon>Eukaryota</taxon>
        <taxon>Sar</taxon>
        <taxon>Stramenopiles</taxon>
        <taxon>Oomycota</taxon>
        <taxon>Peronosporomycetes</taxon>
        <taxon>Peronosporales</taxon>
        <taxon>Peronosporaceae</taxon>
        <taxon>Phytophthora</taxon>
    </lineage>
</organism>
<reference evidence="2" key="1">
    <citation type="submission" date="2023-04" db="EMBL/GenBank/DDBJ databases">
        <title>Phytophthora fragariaefolia NBRC 109709.</title>
        <authorList>
            <person name="Ichikawa N."/>
            <person name="Sato H."/>
            <person name="Tonouchi N."/>
        </authorList>
    </citation>
    <scope>NUCLEOTIDE SEQUENCE</scope>
    <source>
        <strain evidence="2">NBRC 109709</strain>
    </source>
</reference>
<dbReference type="OrthoDB" id="110322at2759"/>
<keyword evidence="3" id="KW-1185">Reference proteome</keyword>
<protein>
    <submittedName>
        <fullName evidence="2">Unnamed protein product</fullName>
    </submittedName>
</protein>
<evidence type="ECO:0000259" key="1">
    <source>
        <dbReference type="Pfam" id="PF13843"/>
    </source>
</evidence>
<comment type="caution">
    <text evidence="2">The sequence shown here is derived from an EMBL/GenBank/DDBJ whole genome shotgun (WGS) entry which is preliminary data.</text>
</comment>